<organism evidence="4 5">
    <name type="scientific">Anatilimnocola aggregata</name>
    <dbReference type="NCBI Taxonomy" id="2528021"/>
    <lineage>
        <taxon>Bacteria</taxon>
        <taxon>Pseudomonadati</taxon>
        <taxon>Planctomycetota</taxon>
        <taxon>Planctomycetia</taxon>
        <taxon>Pirellulales</taxon>
        <taxon>Pirellulaceae</taxon>
        <taxon>Anatilimnocola</taxon>
    </lineage>
</organism>
<dbReference type="EMBL" id="CP036274">
    <property type="protein sequence ID" value="QDU25100.1"/>
    <property type="molecule type" value="Genomic_DNA"/>
</dbReference>
<dbReference type="Proteomes" id="UP000315017">
    <property type="component" value="Chromosome"/>
</dbReference>
<dbReference type="AlphaFoldDB" id="A0A517Y4J3"/>
<dbReference type="OrthoDB" id="1491023at2"/>
<accession>A0A517Y4J3</accession>
<feature type="domain" description="Peptidase C14 caspase" evidence="2">
    <location>
        <begin position="236"/>
        <end position="435"/>
    </location>
</feature>
<evidence type="ECO:0000259" key="3">
    <source>
        <dbReference type="Pfam" id="PF14326"/>
    </source>
</evidence>
<dbReference type="InterPro" id="IPR011600">
    <property type="entry name" value="Pept_C14_caspase"/>
</dbReference>
<gene>
    <name evidence="4" type="ORF">ETAA8_01610</name>
</gene>
<dbReference type="GO" id="GO:0006508">
    <property type="term" value="P:proteolysis"/>
    <property type="evidence" value="ECO:0007669"/>
    <property type="project" value="InterPro"/>
</dbReference>
<reference evidence="4 5" key="1">
    <citation type="submission" date="2019-02" db="EMBL/GenBank/DDBJ databases">
        <title>Deep-cultivation of Planctomycetes and their phenomic and genomic characterization uncovers novel biology.</title>
        <authorList>
            <person name="Wiegand S."/>
            <person name="Jogler M."/>
            <person name="Boedeker C."/>
            <person name="Pinto D."/>
            <person name="Vollmers J."/>
            <person name="Rivas-Marin E."/>
            <person name="Kohn T."/>
            <person name="Peeters S.H."/>
            <person name="Heuer A."/>
            <person name="Rast P."/>
            <person name="Oberbeckmann S."/>
            <person name="Bunk B."/>
            <person name="Jeske O."/>
            <person name="Meyerdierks A."/>
            <person name="Storesund J.E."/>
            <person name="Kallscheuer N."/>
            <person name="Luecker S."/>
            <person name="Lage O.M."/>
            <person name="Pohl T."/>
            <person name="Merkel B.J."/>
            <person name="Hornburger P."/>
            <person name="Mueller R.-W."/>
            <person name="Bruemmer F."/>
            <person name="Labrenz M."/>
            <person name="Spormann A.M."/>
            <person name="Op den Camp H."/>
            <person name="Overmann J."/>
            <person name="Amann R."/>
            <person name="Jetten M.S.M."/>
            <person name="Mascher T."/>
            <person name="Medema M.H."/>
            <person name="Devos D.P."/>
            <person name="Kaster A.-K."/>
            <person name="Ovreas L."/>
            <person name="Rohde M."/>
            <person name="Galperin M.Y."/>
            <person name="Jogler C."/>
        </authorList>
    </citation>
    <scope>NUCLEOTIDE SEQUENCE [LARGE SCALE GENOMIC DNA]</scope>
    <source>
        <strain evidence="4 5">ETA_A8</strain>
    </source>
</reference>
<dbReference type="RefSeq" id="WP_145083453.1">
    <property type="nucleotide sequence ID" value="NZ_CP036274.1"/>
</dbReference>
<dbReference type="PANTHER" id="PTHR36194:SF1">
    <property type="entry name" value="S-LAYER-LIKE PROTEIN"/>
    <property type="match status" value="1"/>
</dbReference>
<protein>
    <submittedName>
        <fullName evidence="4">Caspase domain protein</fullName>
    </submittedName>
</protein>
<feature type="signal peptide" evidence="1">
    <location>
        <begin position="1"/>
        <end position="27"/>
    </location>
</feature>
<keyword evidence="1" id="KW-0732">Signal</keyword>
<keyword evidence="5" id="KW-1185">Reference proteome</keyword>
<dbReference type="Pfam" id="PF00656">
    <property type="entry name" value="Peptidase_C14"/>
    <property type="match status" value="1"/>
</dbReference>
<dbReference type="Pfam" id="PF14326">
    <property type="entry name" value="DUF4384"/>
    <property type="match status" value="1"/>
</dbReference>
<evidence type="ECO:0000259" key="2">
    <source>
        <dbReference type="Pfam" id="PF00656"/>
    </source>
</evidence>
<evidence type="ECO:0000256" key="1">
    <source>
        <dbReference type="SAM" id="SignalP"/>
    </source>
</evidence>
<dbReference type="Gene3D" id="3.40.50.1460">
    <property type="match status" value="1"/>
</dbReference>
<dbReference type="InterPro" id="IPR025493">
    <property type="entry name" value="DUF4384"/>
</dbReference>
<feature type="domain" description="DUF4384" evidence="3">
    <location>
        <begin position="71"/>
        <end position="149"/>
    </location>
</feature>
<evidence type="ECO:0000313" key="5">
    <source>
        <dbReference type="Proteomes" id="UP000315017"/>
    </source>
</evidence>
<dbReference type="KEGG" id="aagg:ETAA8_01610"/>
<proteinExistence type="predicted"/>
<dbReference type="PANTHER" id="PTHR36194">
    <property type="entry name" value="S-LAYER-LIKE PROTEIN"/>
    <property type="match status" value="1"/>
</dbReference>
<feature type="chain" id="PRO_5021699810" evidence="1">
    <location>
        <begin position="28"/>
        <end position="465"/>
    </location>
</feature>
<name>A0A517Y4J3_9BACT</name>
<dbReference type="GO" id="GO:0004197">
    <property type="term" value="F:cysteine-type endopeptidase activity"/>
    <property type="evidence" value="ECO:0007669"/>
    <property type="project" value="InterPro"/>
</dbReference>
<sequence precursor="true">MISRKNRLVFACSLLFTLGLPLLIAVAQQPAPPMPPTEQPAAVPPSPGDSLVPTRPAFLMNVAVNRADPRYSHGERLAVRFKAETDCHVYLLYHQADGSTVMLFPNKAQPDTAVKANVEVSIPKAGDDFRFRIAAPYGKEAMQVIASKKRIELLDKLDASAGRAVAVSQATQDELAKLIKASADQFAEHRVVLQTQAAGGALPASRPPLRAGLFVGVNKLKATKHGDEAPQARGSAELMHKSMTTLGGVAPEHARVLTDTGATTASFEEAMTKWLPSITQPGDTVFLFYCGHGGPEPTDDPAEIDGMDEVITTYDKFVVDDQLGRWLQELPGRQIVMLMETCHGGGLVDARSLTGSIHDVARRVHDISQLNTIVVTACLPDEFSSFSKDLPAAFMPIYFDEAMRTLPRPVSVQAAFQHYRRKLRATIGADQEPVLLDNILLPVPLVLAGAAAKPAPQNTAPQPQR</sequence>
<evidence type="ECO:0000313" key="4">
    <source>
        <dbReference type="EMBL" id="QDU25100.1"/>
    </source>
</evidence>